<dbReference type="EMBL" id="MUHA01000034">
    <property type="protein sequence ID" value="OXA95028.1"/>
    <property type="molecule type" value="Genomic_DNA"/>
</dbReference>
<dbReference type="Proteomes" id="UP000198336">
    <property type="component" value="Unassembled WGS sequence"/>
</dbReference>
<protein>
    <submittedName>
        <fullName evidence="1">Uncharacterized protein</fullName>
    </submittedName>
</protein>
<name>A0A226HME0_9FLAO</name>
<proteinExistence type="predicted"/>
<evidence type="ECO:0000313" key="2">
    <source>
        <dbReference type="Proteomes" id="UP000198336"/>
    </source>
</evidence>
<organism evidence="1 2">
    <name type="scientific">Flavobacterium oncorhynchi</name>
    <dbReference type="NCBI Taxonomy" id="728056"/>
    <lineage>
        <taxon>Bacteria</taxon>
        <taxon>Pseudomonadati</taxon>
        <taxon>Bacteroidota</taxon>
        <taxon>Flavobacteriia</taxon>
        <taxon>Flavobacteriales</taxon>
        <taxon>Flavobacteriaceae</taxon>
        <taxon>Flavobacterium</taxon>
    </lineage>
</organism>
<keyword evidence="2" id="KW-1185">Reference proteome</keyword>
<accession>A0A226HME0</accession>
<comment type="caution">
    <text evidence="1">The sequence shown here is derived from an EMBL/GenBank/DDBJ whole genome shotgun (WGS) entry which is preliminary data.</text>
</comment>
<dbReference type="AlphaFoldDB" id="A0A226HME0"/>
<evidence type="ECO:0000313" key="1">
    <source>
        <dbReference type="EMBL" id="OXA95028.1"/>
    </source>
</evidence>
<reference evidence="1 2" key="1">
    <citation type="submission" date="2016-11" db="EMBL/GenBank/DDBJ databases">
        <title>Whole genomes of Flavobacteriaceae.</title>
        <authorList>
            <person name="Stine C."/>
            <person name="Li C."/>
            <person name="Tadesse D."/>
        </authorList>
    </citation>
    <scope>NUCLEOTIDE SEQUENCE [LARGE SCALE GENOMIC DNA]</scope>
    <source>
        <strain evidence="1 2">CCUG 59446</strain>
    </source>
</reference>
<sequence>MENQMELFKGELMEEKLRLYFINNGYYVARGVKYNFEGDEITDIDLFLYGRTSSMTRERINVDIKNKNKSSKAFERILWAKGLQTLLKFDGCVVATTDKREVLRKYGLKHNTIILDGNFLQKLTYGTNIRVSEDSFLSELSKIKNFDTPGNSTWKNKYENSKSRILSELDFSGFNSALLDLKYFLLKCFDTQKKEIALRTSYIILSHSLIILDYILKDIAFLEPEARKENLSDGFKYGNLGKNGVDQTINMALQIAKSKISTQEIKKRLDTNEMDILKEYFSKNDTMRNIFKWALSFEQLGFQTATTFPNELPADLKGTLAIILDYFQISRKDYFDLY</sequence>
<gene>
    <name evidence="1" type="ORF">B0A75_19485</name>
</gene>